<feature type="region of interest" description="Disordered" evidence="1">
    <location>
        <begin position="53"/>
        <end position="73"/>
    </location>
</feature>
<reference evidence="2 3" key="1">
    <citation type="submission" date="2021-03" db="EMBL/GenBank/DDBJ databases">
        <title>Genomic Encyclopedia of Type Strains, Phase IV (KMG-IV): sequencing the most valuable type-strain genomes for metagenomic binning, comparative biology and taxonomic classification.</title>
        <authorList>
            <person name="Goeker M."/>
        </authorList>
    </citation>
    <scope>NUCLEOTIDE SEQUENCE [LARGE SCALE GENOMIC DNA]</scope>
    <source>
        <strain evidence="2 3">DSM 24738</strain>
    </source>
</reference>
<evidence type="ECO:0000256" key="1">
    <source>
        <dbReference type="SAM" id="MobiDB-lite"/>
    </source>
</evidence>
<name>A0ABS4GQJ4_9BACL</name>
<dbReference type="Proteomes" id="UP001519343">
    <property type="component" value="Unassembled WGS sequence"/>
</dbReference>
<gene>
    <name evidence="2" type="ORF">J2Z37_002535</name>
</gene>
<evidence type="ECO:0000313" key="3">
    <source>
        <dbReference type="Proteomes" id="UP001519343"/>
    </source>
</evidence>
<proteinExistence type="predicted"/>
<sequence length="73" mass="8028">MRLAAHYTYRVQVPCAPTAGSASRQTVRHREVGCGGSECKTLYKAKANLGWREGGMTMQRDGKSKSPTTDPER</sequence>
<organism evidence="2 3">
    <name type="scientific">Ammoniphilus resinae</name>
    <dbReference type="NCBI Taxonomy" id="861532"/>
    <lineage>
        <taxon>Bacteria</taxon>
        <taxon>Bacillati</taxon>
        <taxon>Bacillota</taxon>
        <taxon>Bacilli</taxon>
        <taxon>Bacillales</taxon>
        <taxon>Paenibacillaceae</taxon>
        <taxon>Aneurinibacillus group</taxon>
        <taxon>Ammoniphilus</taxon>
    </lineage>
</organism>
<dbReference type="RefSeq" id="WP_209810567.1">
    <property type="nucleotide sequence ID" value="NZ_JAGGKT010000006.1"/>
</dbReference>
<protein>
    <submittedName>
        <fullName evidence="2">Uncharacterized protein</fullName>
    </submittedName>
</protein>
<feature type="compositionally biased region" description="Basic and acidic residues" evidence="1">
    <location>
        <begin position="60"/>
        <end position="73"/>
    </location>
</feature>
<keyword evidence="3" id="KW-1185">Reference proteome</keyword>
<evidence type="ECO:0000313" key="2">
    <source>
        <dbReference type="EMBL" id="MBP1932534.1"/>
    </source>
</evidence>
<dbReference type="EMBL" id="JAGGKT010000006">
    <property type="protein sequence ID" value="MBP1932534.1"/>
    <property type="molecule type" value="Genomic_DNA"/>
</dbReference>
<accession>A0ABS4GQJ4</accession>
<comment type="caution">
    <text evidence="2">The sequence shown here is derived from an EMBL/GenBank/DDBJ whole genome shotgun (WGS) entry which is preliminary data.</text>
</comment>